<keyword evidence="2" id="KW-1185">Reference proteome</keyword>
<dbReference type="Gene3D" id="3.40.50.450">
    <property type="match status" value="1"/>
</dbReference>
<dbReference type="Pfam" id="PF15891">
    <property type="entry name" value="Nuc_deoxyri_tr2"/>
    <property type="match status" value="1"/>
</dbReference>
<protein>
    <recommendedName>
        <fullName evidence="3">Nucleoside 2-deoxyribosyltransferase</fullName>
    </recommendedName>
</protein>
<dbReference type="InterPro" id="IPR039470">
    <property type="entry name" value="Nuc_deoxyri_tr2"/>
</dbReference>
<reference evidence="1" key="1">
    <citation type="journal article" date="2020" name="Stud. Mycol.">
        <title>101 Dothideomycetes genomes: a test case for predicting lifestyles and emergence of pathogens.</title>
        <authorList>
            <person name="Haridas S."/>
            <person name="Albert R."/>
            <person name="Binder M."/>
            <person name="Bloem J."/>
            <person name="Labutti K."/>
            <person name="Salamov A."/>
            <person name="Andreopoulos B."/>
            <person name="Baker S."/>
            <person name="Barry K."/>
            <person name="Bills G."/>
            <person name="Bluhm B."/>
            <person name="Cannon C."/>
            <person name="Castanera R."/>
            <person name="Culley D."/>
            <person name="Daum C."/>
            <person name="Ezra D."/>
            <person name="Gonzalez J."/>
            <person name="Henrissat B."/>
            <person name="Kuo A."/>
            <person name="Liang C."/>
            <person name="Lipzen A."/>
            <person name="Lutzoni F."/>
            <person name="Magnuson J."/>
            <person name="Mondo S."/>
            <person name="Nolan M."/>
            <person name="Ohm R."/>
            <person name="Pangilinan J."/>
            <person name="Park H.-J."/>
            <person name="Ramirez L."/>
            <person name="Alfaro M."/>
            <person name="Sun H."/>
            <person name="Tritt A."/>
            <person name="Yoshinaga Y."/>
            <person name="Zwiers L.-H."/>
            <person name="Turgeon B."/>
            <person name="Goodwin S."/>
            <person name="Spatafora J."/>
            <person name="Crous P."/>
            <person name="Grigoriev I."/>
        </authorList>
    </citation>
    <scope>NUCLEOTIDE SEQUENCE</scope>
    <source>
        <strain evidence="1">CBS 379.55</strain>
    </source>
</reference>
<organism evidence="1 2">
    <name type="scientific">Westerdykella ornata</name>
    <dbReference type="NCBI Taxonomy" id="318751"/>
    <lineage>
        <taxon>Eukaryota</taxon>
        <taxon>Fungi</taxon>
        <taxon>Dikarya</taxon>
        <taxon>Ascomycota</taxon>
        <taxon>Pezizomycotina</taxon>
        <taxon>Dothideomycetes</taxon>
        <taxon>Pleosporomycetidae</taxon>
        <taxon>Pleosporales</taxon>
        <taxon>Sporormiaceae</taxon>
        <taxon>Westerdykella</taxon>
    </lineage>
</organism>
<accession>A0A6A6JMX0</accession>
<dbReference type="GeneID" id="54548675"/>
<evidence type="ECO:0008006" key="3">
    <source>
        <dbReference type="Google" id="ProtNLM"/>
    </source>
</evidence>
<evidence type="ECO:0000313" key="1">
    <source>
        <dbReference type="EMBL" id="KAF2277584.1"/>
    </source>
</evidence>
<dbReference type="EMBL" id="ML986490">
    <property type="protein sequence ID" value="KAF2277584.1"/>
    <property type="molecule type" value="Genomic_DNA"/>
</dbReference>
<evidence type="ECO:0000313" key="2">
    <source>
        <dbReference type="Proteomes" id="UP000800097"/>
    </source>
</evidence>
<gene>
    <name evidence="1" type="ORF">EI97DRAFT_375315</name>
</gene>
<dbReference type="RefSeq" id="XP_033655123.1">
    <property type="nucleotide sequence ID" value="XM_033795500.1"/>
</dbReference>
<dbReference type="Proteomes" id="UP000800097">
    <property type="component" value="Unassembled WGS sequence"/>
</dbReference>
<dbReference type="AlphaFoldDB" id="A0A6A6JMX0"/>
<proteinExistence type="predicted"/>
<sequence length="168" mass="18668">MATTAPSDFAVHKPPAKYVIKSPSVVLYGSVEVGIAPSWQDKLAASLSSLPIAVLNPLREDWDKTWIEDISFPKFREQVEWEMDCAKVADIIAFYFGPGSLAPISLLELGMYAATGKVVVCCHPNYEKKGNIQMVCLRYGIPLVAELGKLEELIRERFQRILKPTNIG</sequence>
<name>A0A6A6JMX0_WESOR</name>
<dbReference type="OrthoDB" id="2893324at2759"/>